<dbReference type="STRING" id="29920.A0A329R5Y0"/>
<dbReference type="EMBL" id="MJFZ01003355">
    <property type="protein sequence ID" value="RAW20155.1"/>
    <property type="molecule type" value="Genomic_DNA"/>
</dbReference>
<dbReference type="GO" id="GO:0003676">
    <property type="term" value="F:nucleic acid binding"/>
    <property type="evidence" value="ECO:0007669"/>
    <property type="project" value="InterPro"/>
</dbReference>
<sequence>DSYGCHVKLMESRRLERSNIFVAIIPANLTNILQPLDMAVNRSFQAYYRNKYDEYIGNTLQDPALQTRAGSPKVPNYSTVGQWTLDWMATQTPESIVKAFQLCGLVPKEMFSEDKLHPPLRDILYPDLDMDPWHAFYQHLLEQADDLEQLCPSAPEWYLPDEERSSVFSCLFHGTGRGDFVADLTDYMATLEDLEGLVDATYLNNIRHGEADPGELELYASSKLHSWNIEVKTVNADCKIVSTFIYSVEEPDKVVQL</sequence>
<gene>
    <name evidence="2" type="ORF">PC110_g23403</name>
</gene>
<proteinExistence type="predicted"/>
<dbReference type="OrthoDB" id="102509at2759"/>
<accession>A0A329R5Y0</accession>
<protein>
    <recommendedName>
        <fullName evidence="1">DDE-1 domain-containing protein</fullName>
    </recommendedName>
</protein>
<feature type="domain" description="DDE-1" evidence="1">
    <location>
        <begin position="1"/>
        <end position="59"/>
    </location>
</feature>
<dbReference type="Pfam" id="PF03184">
    <property type="entry name" value="DDE_1"/>
    <property type="match status" value="1"/>
</dbReference>
<feature type="non-terminal residue" evidence="2">
    <location>
        <position position="1"/>
    </location>
</feature>
<name>A0A329R5Y0_9STRA</name>
<comment type="caution">
    <text evidence="2">The sequence shown here is derived from an EMBL/GenBank/DDBJ whole genome shotgun (WGS) entry which is preliminary data.</text>
</comment>
<feature type="non-terminal residue" evidence="2">
    <location>
        <position position="257"/>
    </location>
</feature>
<evidence type="ECO:0000313" key="2">
    <source>
        <dbReference type="EMBL" id="RAW20155.1"/>
    </source>
</evidence>
<dbReference type="Proteomes" id="UP000251314">
    <property type="component" value="Unassembled WGS sequence"/>
</dbReference>
<dbReference type="AlphaFoldDB" id="A0A329R5Y0"/>
<evidence type="ECO:0000313" key="3">
    <source>
        <dbReference type="Proteomes" id="UP000251314"/>
    </source>
</evidence>
<dbReference type="InterPro" id="IPR004875">
    <property type="entry name" value="DDE_SF_endonuclease_dom"/>
</dbReference>
<dbReference type="VEuPathDB" id="FungiDB:PC110_g23403"/>
<reference evidence="2 3" key="1">
    <citation type="submission" date="2018-01" db="EMBL/GenBank/DDBJ databases">
        <title>Draft genome of the strawberry crown rot pathogen Phytophthora cactorum.</title>
        <authorList>
            <person name="Armitage A.D."/>
            <person name="Lysoe E."/>
            <person name="Nellist C.F."/>
            <person name="Harrison R.J."/>
            <person name="Brurberg M.B."/>
        </authorList>
    </citation>
    <scope>NUCLEOTIDE SEQUENCE [LARGE SCALE GENOMIC DNA]</scope>
    <source>
        <strain evidence="2 3">10300</strain>
    </source>
</reference>
<organism evidence="2 3">
    <name type="scientific">Phytophthora cactorum</name>
    <dbReference type="NCBI Taxonomy" id="29920"/>
    <lineage>
        <taxon>Eukaryota</taxon>
        <taxon>Sar</taxon>
        <taxon>Stramenopiles</taxon>
        <taxon>Oomycota</taxon>
        <taxon>Peronosporomycetes</taxon>
        <taxon>Peronosporales</taxon>
        <taxon>Peronosporaceae</taxon>
        <taxon>Phytophthora</taxon>
    </lineage>
</organism>
<keyword evidence="3" id="KW-1185">Reference proteome</keyword>
<evidence type="ECO:0000259" key="1">
    <source>
        <dbReference type="Pfam" id="PF03184"/>
    </source>
</evidence>